<gene>
    <name evidence="1" type="ORF">Dsin_012923</name>
</gene>
<dbReference type="InterPro" id="IPR012337">
    <property type="entry name" value="RNaseH-like_sf"/>
</dbReference>
<proteinExistence type="predicted"/>
<dbReference type="SUPFAM" id="SSF53098">
    <property type="entry name" value="Ribonuclease H-like"/>
    <property type="match status" value="1"/>
</dbReference>
<organism evidence="1 2">
    <name type="scientific">Dipteronia sinensis</name>
    <dbReference type="NCBI Taxonomy" id="43782"/>
    <lineage>
        <taxon>Eukaryota</taxon>
        <taxon>Viridiplantae</taxon>
        <taxon>Streptophyta</taxon>
        <taxon>Embryophyta</taxon>
        <taxon>Tracheophyta</taxon>
        <taxon>Spermatophyta</taxon>
        <taxon>Magnoliopsida</taxon>
        <taxon>eudicotyledons</taxon>
        <taxon>Gunneridae</taxon>
        <taxon>Pentapetalae</taxon>
        <taxon>rosids</taxon>
        <taxon>malvids</taxon>
        <taxon>Sapindales</taxon>
        <taxon>Sapindaceae</taxon>
        <taxon>Hippocastanoideae</taxon>
        <taxon>Acereae</taxon>
        <taxon>Dipteronia</taxon>
    </lineage>
</organism>
<sequence length="201" mass="22977">MKFVKPLNLYDELFNKTLKKNPSRIFSLVAMNVGEDRVSLAYSRSDSTKAIYLWGYPKPKKNMGVMVNAFKKLIKNLKVEGLIVGYPSFRMKENPDGVETKIFIDNMTKTGNFGGLKYTYWNTRLASKDLLFIVLQEKVAMRYAFCGHHFDNLDQGIEQNLQDSATDILQPNFEDSATNILQMSPMKNVEVTSIFTFGKDT</sequence>
<evidence type="ECO:0000313" key="1">
    <source>
        <dbReference type="EMBL" id="KAK3218953.1"/>
    </source>
</evidence>
<dbReference type="EMBL" id="JANJYJ010000004">
    <property type="protein sequence ID" value="KAK3218953.1"/>
    <property type="molecule type" value="Genomic_DNA"/>
</dbReference>
<name>A0AAE0AJ02_9ROSI</name>
<dbReference type="AlphaFoldDB" id="A0AAE0AJ02"/>
<dbReference type="GO" id="GO:0000967">
    <property type="term" value="P:rRNA 5'-end processing"/>
    <property type="evidence" value="ECO:0007669"/>
    <property type="project" value="TreeGrafter"/>
</dbReference>
<dbReference type="PANTHER" id="PTHR33317:SF1">
    <property type="entry name" value="POLYNUCLEOTIDYL TRANSFERASE, RIBONUCLEASE H-LIKE SUPERFAMILY PROTEIN"/>
    <property type="match status" value="1"/>
</dbReference>
<reference evidence="1" key="1">
    <citation type="journal article" date="2023" name="Plant J.">
        <title>Genome sequences and population genomics provide insights into the demographic history, inbreeding, and mutation load of two 'living fossil' tree species of Dipteronia.</title>
        <authorList>
            <person name="Feng Y."/>
            <person name="Comes H.P."/>
            <person name="Chen J."/>
            <person name="Zhu S."/>
            <person name="Lu R."/>
            <person name="Zhang X."/>
            <person name="Li P."/>
            <person name="Qiu J."/>
            <person name="Olsen K.M."/>
            <person name="Qiu Y."/>
        </authorList>
    </citation>
    <scope>NUCLEOTIDE SEQUENCE</scope>
    <source>
        <strain evidence="1">NBL</strain>
    </source>
</reference>
<keyword evidence="2" id="KW-1185">Reference proteome</keyword>
<protein>
    <submittedName>
        <fullName evidence="1">Uncharacterized protein</fullName>
    </submittedName>
</protein>
<accession>A0AAE0AJ02</accession>
<dbReference type="PANTHER" id="PTHR33317">
    <property type="entry name" value="POLYNUCLEOTIDYL TRANSFERASE, RIBONUCLEASE H-LIKE SUPERFAMILY PROTEIN"/>
    <property type="match status" value="1"/>
</dbReference>
<dbReference type="Proteomes" id="UP001281410">
    <property type="component" value="Unassembled WGS sequence"/>
</dbReference>
<dbReference type="InterPro" id="IPR005227">
    <property type="entry name" value="YqgF"/>
</dbReference>
<comment type="caution">
    <text evidence="1">The sequence shown here is derived from an EMBL/GenBank/DDBJ whole genome shotgun (WGS) entry which is preliminary data.</text>
</comment>
<dbReference type="InterPro" id="IPR037027">
    <property type="entry name" value="YqgF/RNaseH-like_dom_sf"/>
</dbReference>
<dbReference type="Gene3D" id="3.30.420.140">
    <property type="entry name" value="YqgF/RNase H-like domain"/>
    <property type="match status" value="1"/>
</dbReference>
<evidence type="ECO:0000313" key="2">
    <source>
        <dbReference type="Proteomes" id="UP001281410"/>
    </source>
</evidence>